<evidence type="ECO:0000256" key="1">
    <source>
        <dbReference type="SAM" id="Phobius"/>
    </source>
</evidence>
<feature type="transmembrane region" description="Helical" evidence="1">
    <location>
        <begin position="45"/>
        <end position="65"/>
    </location>
</feature>
<organism evidence="3 4">
    <name type="scientific">Methylobacterium soli</name>
    <dbReference type="NCBI Taxonomy" id="553447"/>
    <lineage>
        <taxon>Bacteria</taxon>
        <taxon>Pseudomonadati</taxon>
        <taxon>Pseudomonadota</taxon>
        <taxon>Alphaproteobacteria</taxon>
        <taxon>Hyphomicrobiales</taxon>
        <taxon>Methylobacteriaceae</taxon>
        <taxon>Methylobacterium</taxon>
    </lineage>
</organism>
<sequence length="210" mass="22163">MTGRRAIILSPEARVRIAEAVRLAETQTSGEIVVMVSARAGAYRSVALLVALLGGLILPWILIWLTDLSAAAIALGQAGLVLLLLAAGLSEPLRLMLVPEGMRRARAREAARLAFGSRGLSRTRGRTGVLIYLAMAERHAEIVADAGILTRIGPERWNAALCGLIGALRRGEIEAGLVGAVEQVGAILSAEFPPGPDDPNELPDRVIVAE</sequence>
<dbReference type="RefSeq" id="WP_151001034.1">
    <property type="nucleotide sequence ID" value="NZ_BPQY01000079.1"/>
</dbReference>
<dbReference type="OrthoDB" id="5825388at2"/>
<evidence type="ECO:0000259" key="2">
    <source>
        <dbReference type="Pfam" id="PF04536"/>
    </source>
</evidence>
<keyword evidence="4" id="KW-1185">Reference proteome</keyword>
<comment type="caution">
    <text evidence="3">The sequence shown here is derived from an EMBL/GenBank/DDBJ whole genome shotgun (WGS) entry which is preliminary data.</text>
</comment>
<name>A0A6L3T527_9HYPH</name>
<dbReference type="AlphaFoldDB" id="A0A6L3T527"/>
<dbReference type="EMBL" id="VZZK01000014">
    <property type="protein sequence ID" value="KAB1078415.1"/>
    <property type="molecule type" value="Genomic_DNA"/>
</dbReference>
<feature type="domain" description="TPM" evidence="2">
    <location>
        <begin position="112"/>
        <end position="186"/>
    </location>
</feature>
<keyword evidence="1" id="KW-1133">Transmembrane helix</keyword>
<dbReference type="PANTHER" id="PTHR30373:SF8">
    <property type="entry name" value="BLL7265 PROTEIN"/>
    <property type="match status" value="1"/>
</dbReference>
<gene>
    <name evidence="3" type="ORF">F6X53_15140</name>
</gene>
<feature type="transmembrane region" description="Helical" evidence="1">
    <location>
        <begin position="71"/>
        <end position="89"/>
    </location>
</feature>
<dbReference type="Gene3D" id="3.10.310.50">
    <property type="match status" value="1"/>
</dbReference>
<accession>A0A6L3T527</accession>
<dbReference type="Proteomes" id="UP000474159">
    <property type="component" value="Unassembled WGS sequence"/>
</dbReference>
<dbReference type="InterPro" id="IPR007621">
    <property type="entry name" value="TPM_dom"/>
</dbReference>
<reference evidence="3 4" key="1">
    <citation type="submission" date="2019-09" db="EMBL/GenBank/DDBJ databases">
        <title>YIM 48816 draft genome.</title>
        <authorList>
            <person name="Jiang L."/>
        </authorList>
    </citation>
    <scope>NUCLEOTIDE SEQUENCE [LARGE SCALE GENOMIC DNA]</scope>
    <source>
        <strain evidence="3 4">YIM 48816</strain>
    </source>
</reference>
<proteinExistence type="predicted"/>
<keyword evidence="1" id="KW-0812">Transmembrane</keyword>
<keyword evidence="1" id="KW-0472">Membrane</keyword>
<protein>
    <recommendedName>
        <fullName evidence="2">TPM domain-containing protein</fullName>
    </recommendedName>
</protein>
<dbReference type="PANTHER" id="PTHR30373">
    <property type="entry name" value="UPF0603 PROTEIN YGCG"/>
    <property type="match status" value="1"/>
</dbReference>
<evidence type="ECO:0000313" key="3">
    <source>
        <dbReference type="EMBL" id="KAB1078415.1"/>
    </source>
</evidence>
<evidence type="ECO:0000313" key="4">
    <source>
        <dbReference type="Proteomes" id="UP000474159"/>
    </source>
</evidence>
<dbReference type="Pfam" id="PF04536">
    <property type="entry name" value="TPM_phosphatase"/>
    <property type="match status" value="1"/>
</dbReference>